<name>A0A9P8PKV0_9ASCO</name>
<evidence type="ECO:0000313" key="3">
    <source>
        <dbReference type="Proteomes" id="UP000788993"/>
    </source>
</evidence>
<feature type="compositionally biased region" description="Basic and acidic residues" evidence="1">
    <location>
        <begin position="50"/>
        <end position="63"/>
    </location>
</feature>
<evidence type="ECO:0000313" key="2">
    <source>
        <dbReference type="EMBL" id="KAH3674048.1"/>
    </source>
</evidence>
<comment type="caution">
    <text evidence="2">The sequence shown here is derived from an EMBL/GenBank/DDBJ whole genome shotgun (WGS) entry which is preliminary data.</text>
</comment>
<feature type="compositionally biased region" description="Basic and acidic residues" evidence="1">
    <location>
        <begin position="202"/>
        <end position="211"/>
    </location>
</feature>
<gene>
    <name evidence="2" type="ORF">OGATHE_002028</name>
</gene>
<feature type="compositionally biased region" description="Polar residues" evidence="1">
    <location>
        <begin position="308"/>
        <end position="325"/>
    </location>
</feature>
<reference evidence="2" key="1">
    <citation type="journal article" date="2021" name="Open Biol.">
        <title>Shared evolutionary footprints suggest mitochondrial oxidative damage underlies multiple complex I losses in fungi.</title>
        <authorList>
            <person name="Schikora-Tamarit M.A."/>
            <person name="Marcet-Houben M."/>
            <person name="Nosek J."/>
            <person name="Gabaldon T."/>
        </authorList>
    </citation>
    <scope>NUCLEOTIDE SEQUENCE</scope>
    <source>
        <strain evidence="2">NCAIM Y.01608</strain>
    </source>
</reference>
<reference evidence="2" key="2">
    <citation type="submission" date="2021-01" db="EMBL/GenBank/DDBJ databases">
        <authorList>
            <person name="Schikora-Tamarit M.A."/>
        </authorList>
    </citation>
    <scope>NUCLEOTIDE SEQUENCE</scope>
    <source>
        <strain evidence="2">NCAIM Y.01608</strain>
    </source>
</reference>
<feature type="region of interest" description="Disordered" evidence="1">
    <location>
        <begin position="285"/>
        <end position="336"/>
    </location>
</feature>
<feature type="compositionally biased region" description="Basic residues" evidence="1">
    <location>
        <begin position="326"/>
        <end position="336"/>
    </location>
</feature>
<sequence>MRRSICIWPDNGNDTVPQPVGGGRQTNTSRSDWQWEDLSDNNPSSRTPGRSKEENVDADEGDHGADGFLIVAINGHIDDRSDHRDQELIVDGAKLLEEGGTEVEDEVDTGPLLHHLHGGSEDGLSEVRGWSSESSGETSCPGLPVARSWNDAPLVLVVGHDLGEFFLNVVGIDRLAPKSGEHLCSPVKLALEDVVSRRFWEQDESDSKNDGPDELQSNRDSVGAGVVSVLGAVVNTGREQQSDGDEELVTGNDGTSDFLWRNFRQIQNHHGRNKTNTNTCYNSSYGKQSHRGGGNLERNTDRVDTAAGHNNGSSSKHVGQVSGTHSTKKGTCRKNRSNKRFLRRSNDKRGVIVAVFHLSSEFMDKVVHTHDTGNVTGVVSEKDTSKRTKGAHKISSHSQGSLDSVNVSSSCHTSNTVASHVCNS</sequence>
<protein>
    <submittedName>
        <fullName evidence="2">Uncharacterized protein</fullName>
    </submittedName>
</protein>
<feature type="region of interest" description="Disordered" evidence="1">
    <location>
        <begin position="1"/>
        <end position="63"/>
    </location>
</feature>
<feature type="compositionally biased region" description="Polar residues" evidence="1">
    <location>
        <begin position="396"/>
        <end position="410"/>
    </location>
</feature>
<organism evidence="2 3">
    <name type="scientific">Ogataea polymorpha</name>
    <dbReference type="NCBI Taxonomy" id="460523"/>
    <lineage>
        <taxon>Eukaryota</taxon>
        <taxon>Fungi</taxon>
        <taxon>Dikarya</taxon>
        <taxon>Ascomycota</taxon>
        <taxon>Saccharomycotina</taxon>
        <taxon>Pichiomycetes</taxon>
        <taxon>Pichiales</taxon>
        <taxon>Pichiaceae</taxon>
        <taxon>Ogataea</taxon>
    </lineage>
</organism>
<dbReference type="EMBL" id="JAEUBD010000526">
    <property type="protein sequence ID" value="KAH3674048.1"/>
    <property type="molecule type" value="Genomic_DNA"/>
</dbReference>
<evidence type="ECO:0000256" key="1">
    <source>
        <dbReference type="SAM" id="MobiDB-lite"/>
    </source>
</evidence>
<feature type="region of interest" description="Disordered" evidence="1">
    <location>
        <begin position="202"/>
        <end position="222"/>
    </location>
</feature>
<accession>A0A9P8PKV0</accession>
<keyword evidence="3" id="KW-1185">Reference proteome</keyword>
<feature type="region of interest" description="Disordered" evidence="1">
    <location>
        <begin position="117"/>
        <end position="136"/>
    </location>
</feature>
<dbReference type="AlphaFoldDB" id="A0A9P8PKV0"/>
<feature type="region of interest" description="Disordered" evidence="1">
    <location>
        <begin position="377"/>
        <end position="410"/>
    </location>
</feature>
<proteinExistence type="predicted"/>
<dbReference type="Proteomes" id="UP000788993">
    <property type="component" value="Unassembled WGS sequence"/>
</dbReference>